<keyword evidence="2" id="KW-1185">Reference proteome</keyword>
<dbReference type="EMBL" id="SRLE01000001">
    <property type="protein sequence ID" value="TGD76182.1"/>
    <property type="molecule type" value="Genomic_DNA"/>
</dbReference>
<dbReference type="AlphaFoldDB" id="A0A4Z0M8Y6"/>
<sequence>MALDNRDDPPAAFNFAVSLMDSASSTGAAITTIAINTLTDNIDAGFNECSGLEMILDVHEYEEGGNNGTVLKFPTRMKWGKLVMKKGIIKNTDLWDWVYGFCEGEVVRKDGLITLLGEKGLAHTVWKFKRGLPVKYTGPQLNAQQNAIAFESIEIEHEGLELMTGASGLASAISSAAEGIGSLFD</sequence>
<dbReference type="InterPro" id="IPR010667">
    <property type="entry name" value="Phage_T4_Gp19"/>
</dbReference>
<gene>
    <name evidence="1" type="ORF">E4634_01135</name>
</gene>
<dbReference type="Proteomes" id="UP000298050">
    <property type="component" value="Unassembled WGS sequence"/>
</dbReference>
<proteinExistence type="predicted"/>
<name>A0A4Z0M8Y6_9GAMM</name>
<dbReference type="PANTHER" id="PTHR38009">
    <property type="entry name" value="CONSERVED HYPOTHETICAL PHAGE TAIL PROTEIN"/>
    <property type="match status" value="1"/>
</dbReference>
<reference evidence="1 2" key="1">
    <citation type="submission" date="2019-04" db="EMBL/GenBank/DDBJ databases">
        <title>Taxonomy of novel Haliea sp. from mangrove soil of West Coast of India.</title>
        <authorList>
            <person name="Verma A."/>
            <person name="Kumar P."/>
            <person name="Krishnamurthi S."/>
        </authorList>
    </citation>
    <scope>NUCLEOTIDE SEQUENCE [LARGE SCALE GENOMIC DNA]</scope>
    <source>
        <strain evidence="1 2">SAOS-164</strain>
    </source>
</reference>
<dbReference type="InterPro" id="IPR011747">
    <property type="entry name" value="CHP02241"/>
</dbReference>
<protein>
    <submittedName>
        <fullName evidence="1">Phage tail protein</fullName>
    </submittedName>
</protein>
<dbReference type="OrthoDB" id="9799891at2"/>
<dbReference type="RefSeq" id="WP_135440759.1">
    <property type="nucleotide sequence ID" value="NZ_SRLE01000001.1"/>
</dbReference>
<comment type="caution">
    <text evidence="1">The sequence shown here is derived from an EMBL/GenBank/DDBJ whole genome shotgun (WGS) entry which is preliminary data.</text>
</comment>
<dbReference type="GO" id="GO:0005198">
    <property type="term" value="F:structural molecule activity"/>
    <property type="evidence" value="ECO:0007669"/>
    <property type="project" value="InterPro"/>
</dbReference>
<accession>A0A4Z0M8Y6</accession>
<evidence type="ECO:0000313" key="1">
    <source>
        <dbReference type="EMBL" id="TGD76182.1"/>
    </source>
</evidence>
<dbReference type="PANTHER" id="PTHR38009:SF1">
    <property type="entry name" value="CONSERVED HYPOTHETICAL PHAGE TAIL PROTEIN"/>
    <property type="match status" value="1"/>
</dbReference>
<evidence type="ECO:0000313" key="2">
    <source>
        <dbReference type="Proteomes" id="UP000298050"/>
    </source>
</evidence>
<dbReference type="NCBIfam" id="TIGR02241">
    <property type="entry name" value="conserved hypothetical phage tail region protein"/>
    <property type="match status" value="1"/>
</dbReference>
<dbReference type="Pfam" id="PF06841">
    <property type="entry name" value="Phage_T4_gp19"/>
    <property type="match status" value="1"/>
</dbReference>
<organism evidence="1 2">
    <name type="scientific">Mangrovimicrobium sediminis</name>
    <dbReference type="NCBI Taxonomy" id="2562682"/>
    <lineage>
        <taxon>Bacteria</taxon>
        <taxon>Pseudomonadati</taxon>
        <taxon>Pseudomonadota</taxon>
        <taxon>Gammaproteobacteria</taxon>
        <taxon>Cellvibrionales</taxon>
        <taxon>Halieaceae</taxon>
        <taxon>Mangrovimicrobium</taxon>
    </lineage>
</organism>